<reference evidence="2" key="1">
    <citation type="submission" date="2016-11" db="EMBL/GenBank/DDBJ databases">
        <authorList>
            <person name="Varghese N."/>
            <person name="Submissions S."/>
        </authorList>
    </citation>
    <scope>NUCLEOTIDE SEQUENCE [LARGE SCALE GENOMIC DNA]</scope>
    <source>
        <strain evidence="2">DSM 15518</strain>
    </source>
</reference>
<evidence type="ECO:0000313" key="1">
    <source>
        <dbReference type="EMBL" id="SHK64853.1"/>
    </source>
</evidence>
<gene>
    <name evidence="1" type="ORF">SAMN02744037_02743</name>
</gene>
<evidence type="ECO:0000313" key="2">
    <source>
        <dbReference type="Proteomes" id="UP000242497"/>
    </source>
</evidence>
<name>A0A1M6U6Q2_9FIRM</name>
<keyword evidence="2" id="KW-1185">Reference proteome</keyword>
<dbReference type="RefSeq" id="WP_143151374.1">
    <property type="nucleotide sequence ID" value="NZ_FRAE01000123.1"/>
</dbReference>
<proteinExistence type="predicted"/>
<dbReference type="Proteomes" id="UP000242497">
    <property type="component" value="Unassembled WGS sequence"/>
</dbReference>
<dbReference type="InterPro" id="IPR032774">
    <property type="entry name" value="WG_beta_rep"/>
</dbReference>
<organism evidence="1 2">
    <name type="scientific">Tepidibacter formicigenes DSM 15518</name>
    <dbReference type="NCBI Taxonomy" id="1123349"/>
    <lineage>
        <taxon>Bacteria</taxon>
        <taxon>Bacillati</taxon>
        <taxon>Bacillota</taxon>
        <taxon>Clostridia</taxon>
        <taxon>Peptostreptococcales</taxon>
        <taxon>Peptostreptococcaceae</taxon>
        <taxon>Tepidibacter</taxon>
    </lineage>
</organism>
<protein>
    <submittedName>
        <fullName evidence="1">WG containing repeat-containing protein</fullName>
    </submittedName>
</protein>
<sequence length="96" mass="10945">GLAGVKIDGKWGSIDKTGKIRIEPKYEYLYSFENGVAMVDQHHKIINKEDKTIFESESGVFRIYRLDEGMLYIVTNEGNTIIIDKYGNEISKKPST</sequence>
<feature type="non-terminal residue" evidence="1">
    <location>
        <position position="1"/>
    </location>
</feature>
<dbReference type="AlphaFoldDB" id="A0A1M6U6Q2"/>
<dbReference type="Pfam" id="PF14903">
    <property type="entry name" value="WG_beta_rep"/>
    <property type="match status" value="1"/>
</dbReference>
<dbReference type="EMBL" id="FRAE01000123">
    <property type="protein sequence ID" value="SHK64853.1"/>
    <property type="molecule type" value="Genomic_DNA"/>
</dbReference>
<accession>A0A1M6U6Q2</accession>